<dbReference type="Proteomes" id="UP000242519">
    <property type="component" value="Unassembled WGS sequence"/>
</dbReference>
<dbReference type="EMBL" id="MZNU01000036">
    <property type="protein sequence ID" value="OWP06743.1"/>
    <property type="molecule type" value="Genomic_DNA"/>
</dbReference>
<accession>A0A218ZGR1</accession>
<proteinExistence type="predicted"/>
<protein>
    <submittedName>
        <fullName evidence="2">Uncharacterized protein</fullName>
    </submittedName>
</protein>
<sequence length="199" mass="21737">MTTLSPGGKAKDPQQNLASGIQLAPRDLEKRGSSLVDSDLFAERRPSTVEDLCAMLEPLQPVLPMLAVPDHALLDSEACPFPPKPGFENLDQGEWSAAAAAERTRDNVNIPLLLYRNLGEDKEGDRGARRVVRSAYAMSKVKPRQLPVPNSSRTSEHVGLLSLIPDTWINASFLGKAGGLGMKQLPRYLEAATNRIREK</sequence>
<evidence type="ECO:0000313" key="2">
    <source>
        <dbReference type="EMBL" id="OWP06743.1"/>
    </source>
</evidence>
<comment type="caution">
    <text evidence="2">The sequence shown here is derived from an EMBL/GenBank/DDBJ whole genome shotgun (WGS) entry which is preliminary data.</text>
</comment>
<dbReference type="AlphaFoldDB" id="A0A218ZGR1"/>
<organism evidence="2 3">
    <name type="scientific">Diplocarpon coronariae</name>
    <dbReference type="NCBI Taxonomy" id="2795749"/>
    <lineage>
        <taxon>Eukaryota</taxon>
        <taxon>Fungi</taxon>
        <taxon>Dikarya</taxon>
        <taxon>Ascomycota</taxon>
        <taxon>Pezizomycotina</taxon>
        <taxon>Leotiomycetes</taxon>
        <taxon>Helotiales</taxon>
        <taxon>Drepanopezizaceae</taxon>
        <taxon>Diplocarpon</taxon>
    </lineage>
</organism>
<evidence type="ECO:0000313" key="3">
    <source>
        <dbReference type="Proteomes" id="UP000242519"/>
    </source>
</evidence>
<gene>
    <name evidence="2" type="ORF">B2J93_34</name>
</gene>
<keyword evidence="3" id="KW-1185">Reference proteome</keyword>
<reference evidence="2 3" key="1">
    <citation type="submission" date="2017-04" db="EMBL/GenBank/DDBJ databases">
        <title>Draft genome sequence of Marssonina coronaria NL1: causal agent of apple blotch.</title>
        <authorList>
            <person name="Cheng Q."/>
        </authorList>
    </citation>
    <scope>NUCLEOTIDE SEQUENCE [LARGE SCALE GENOMIC DNA]</scope>
    <source>
        <strain evidence="2 3">NL1</strain>
    </source>
</reference>
<feature type="region of interest" description="Disordered" evidence="1">
    <location>
        <begin position="1"/>
        <end position="29"/>
    </location>
</feature>
<evidence type="ECO:0000256" key="1">
    <source>
        <dbReference type="SAM" id="MobiDB-lite"/>
    </source>
</evidence>
<name>A0A218ZGR1_9HELO</name>
<dbReference type="InParanoid" id="A0A218ZGR1"/>